<dbReference type="EMBL" id="JPWB01000001">
    <property type="protein sequence ID" value="RCK25308.1"/>
    <property type="molecule type" value="Genomic_DNA"/>
</dbReference>
<dbReference type="Proteomes" id="UP000253061">
    <property type="component" value="Unassembled WGS sequence"/>
</dbReference>
<dbReference type="InterPro" id="IPR012654">
    <property type="entry name" value="CHP02391"/>
</dbReference>
<feature type="region of interest" description="Disordered" evidence="1">
    <location>
        <begin position="1"/>
        <end position="26"/>
    </location>
</feature>
<evidence type="ECO:0000259" key="2">
    <source>
        <dbReference type="Pfam" id="PF09509"/>
    </source>
</evidence>
<organism evidence="3 4">
    <name type="scientific">Thalassospira profundimaris</name>
    <dbReference type="NCBI Taxonomy" id="502049"/>
    <lineage>
        <taxon>Bacteria</taxon>
        <taxon>Pseudomonadati</taxon>
        <taxon>Pseudomonadota</taxon>
        <taxon>Alphaproteobacteria</taxon>
        <taxon>Rhodospirillales</taxon>
        <taxon>Thalassospiraceae</taxon>
        <taxon>Thalassospira</taxon>
    </lineage>
</organism>
<protein>
    <recommendedName>
        <fullName evidence="2">Conserved hypothetical protein CHP02391 domain-containing protein</fullName>
    </recommendedName>
</protein>
<reference evidence="3 4" key="1">
    <citation type="submission" date="2014-07" db="EMBL/GenBank/DDBJ databases">
        <title>Draft genome sequence of Thalassospira profundimaris R8-17.</title>
        <authorList>
            <person name="Lai Q."/>
            <person name="Shao Z."/>
        </authorList>
    </citation>
    <scope>NUCLEOTIDE SEQUENCE [LARGE SCALE GENOMIC DNA]</scope>
    <source>
        <strain evidence="3 4">R8-17</strain>
    </source>
</reference>
<accession>A0A367VJA6</accession>
<dbReference type="Pfam" id="PF09509">
    <property type="entry name" value="Hypoth_Ymh"/>
    <property type="match status" value="1"/>
</dbReference>
<dbReference type="RefSeq" id="WP_062956607.1">
    <property type="nucleotide sequence ID" value="NZ_JPWB01000001.1"/>
</dbReference>
<feature type="compositionally biased region" description="Basic and acidic residues" evidence="1">
    <location>
        <begin position="8"/>
        <end position="26"/>
    </location>
</feature>
<gene>
    <name evidence="3" type="ORF">TH6_01395</name>
</gene>
<sequence>MRQAFGKEGWRIKGEPNPRDKSEKQENTDLANLFASCFSVFRNPAAHGRAIYTTADETFGALMIANQLLRMVDTSK</sequence>
<evidence type="ECO:0000313" key="3">
    <source>
        <dbReference type="EMBL" id="RCK25308.1"/>
    </source>
</evidence>
<dbReference type="AlphaFoldDB" id="A0A367VJA6"/>
<evidence type="ECO:0000256" key="1">
    <source>
        <dbReference type="SAM" id="MobiDB-lite"/>
    </source>
</evidence>
<proteinExistence type="predicted"/>
<name>A0A367VJA6_9PROT</name>
<evidence type="ECO:0000313" key="4">
    <source>
        <dbReference type="Proteomes" id="UP000253061"/>
    </source>
</evidence>
<feature type="domain" description="Conserved hypothetical protein CHP02391" evidence="2">
    <location>
        <begin position="1"/>
        <end position="71"/>
    </location>
</feature>
<comment type="caution">
    <text evidence="3">The sequence shown here is derived from an EMBL/GenBank/DDBJ whole genome shotgun (WGS) entry which is preliminary data.</text>
</comment>